<name>A0AAV7I4S4_COTGL</name>
<dbReference type="AlphaFoldDB" id="A0AAV7I4S4"/>
<evidence type="ECO:0000313" key="2">
    <source>
        <dbReference type="EMBL" id="KAH0553622.1"/>
    </source>
</evidence>
<gene>
    <name evidence="2" type="ORF">KQX54_002753</name>
</gene>
<organism evidence="2 3">
    <name type="scientific">Cotesia glomerata</name>
    <name type="common">Lepidopteran parasitic wasp</name>
    <name type="synonym">Apanteles glomeratus</name>
    <dbReference type="NCBI Taxonomy" id="32391"/>
    <lineage>
        <taxon>Eukaryota</taxon>
        <taxon>Metazoa</taxon>
        <taxon>Ecdysozoa</taxon>
        <taxon>Arthropoda</taxon>
        <taxon>Hexapoda</taxon>
        <taxon>Insecta</taxon>
        <taxon>Pterygota</taxon>
        <taxon>Neoptera</taxon>
        <taxon>Endopterygota</taxon>
        <taxon>Hymenoptera</taxon>
        <taxon>Apocrita</taxon>
        <taxon>Ichneumonoidea</taxon>
        <taxon>Braconidae</taxon>
        <taxon>Microgastrinae</taxon>
        <taxon>Cotesia</taxon>
    </lineage>
</organism>
<protein>
    <recommendedName>
        <fullName evidence="4">Secreted protein</fullName>
    </recommendedName>
</protein>
<feature type="region of interest" description="Disordered" evidence="1">
    <location>
        <begin position="62"/>
        <end position="91"/>
    </location>
</feature>
<proteinExistence type="predicted"/>
<dbReference type="Proteomes" id="UP000826195">
    <property type="component" value="Unassembled WGS sequence"/>
</dbReference>
<comment type="caution">
    <text evidence="2">The sequence shown here is derived from an EMBL/GenBank/DDBJ whole genome shotgun (WGS) entry which is preliminary data.</text>
</comment>
<evidence type="ECO:0000256" key="1">
    <source>
        <dbReference type="SAM" id="MobiDB-lite"/>
    </source>
</evidence>
<accession>A0AAV7I4S4</accession>
<keyword evidence="3" id="KW-1185">Reference proteome</keyword>
<sequence>MGRHGIQGNSCWHSTTPLLANKPLLFFVIVSCSSFHEACLQGNIIRDRAALLFNRHIRFTKSEGEGNGKRKPGPLTTRWPKQLARPGDGREKGWLFNCFIRSVLVSHDHDVRGDGAASNLISRY</sequence>
<evidence type="ECO:0000313" key="3">
    <source>
        <dbReference type="Proteomes" id="UP000826195"/>
    </source>
</evidence>
<dbReference type="EMBL" id="JAHXZJ010001119">
    <property type="protein sequence ID" value="KAH0553622.1"/>
    <property type="molecule type" value="Genomic_DNA"/>
</dbReference>
<reference evidence="2 3" key="1">
    <citation type="journal article" date="2021" name="J. Hered.">
        <title>A chromosome-level genome assembly of the parasitoid wasp, Cotesia glomerata (Hymenoptera: Braconidae).</title>
        <authorList>
            <person name="Pinto B.J."/>
            <person name="Weis J.J."/>
            <person name="Gamble T."/>
            <person name="Ode P.J."/>
            <person name="Paul R."/>
            <person name="Zaspel J.M."/>
        </authorList>
    </citation>
    <scope>NUCLEOTIDE SEQUENCE [LARGE SCALE GENOMIC DNA]</scope>
    <source>
        <strain evidence="2">CgM1</strain>
    </source>
</reference>
<evidence type="ECO:0008006" key="4">
    <source>
        <dbReference type="Google" id="ProtNLM"/>
    </source>
</evidence>